<evidence type="ECO:0000313" key="8">
    <source>
        <dbReference type="EMBL" id="CAB4939112.1"/>
    </source>
</evidence>
<evidence type="ECO:0000313" key="3">
    <source>
        <dbReference type="EMBL" id="CAB4587612.1"/>
    </source>
</evidence>
<accession>A0A6J6SUA4</accession>
<dbReference type="EMBL" id="CAFBQT010000041">
    <property type="protein sequence ID" value="CAB5062568.1"/>
    <property type="molecule type" value="Genomic_DNA"/>
</dbReference>
<reference evidence="5" key="1">
    <citation type="submission" date="2020-05" db="EMBL/GenBank/DDBJ databases">
        <authorList>
            <person name="Chiriac C."/>
            <person name="Salcher M."/>
            <person name="Ghai R."/>
            <person name="Kavagutti S V."/>
        </authorList>
    </citation>
    <scope>NUCLEOTIDE SEQUENCE</scope>
</reference>
<dbReference type="EMBL" id="CAFBPL010000010">
    <property type="protein sequence ID" value="CAB5009287.1"/>
    <property type="molecule type" value="Genomic_DNA"/>
</dbReference>
<evidence type="ECO:0000313" key="9">
    <source>
        <dbReference type="EMBL" id="CAB4971885.1"/>
    </source>
</evidence>
<dbReference type="InterPro" id="IPR000667">
    <property type="entry name" value="Peptidase_S13"/>
</dbReference>
<dbReference type="EMBL" id="CAFAAT010000014">
    <property type="protein sequence ID" value="CAB4799579.1"/>
    <property type="molecule type" value="Genomic_DNA"/>
</dbReference>
<dbReference type="EMBL" id="CAEZWY010000013">
    <property type="protein sequence ID" value="CAB4664758.1"/>
    <property type="molecule type" value="Genomic_DNA"/>
</dbReference>
<proteinExistence type="inferred from homology"/>
<dbReference type="Pfam" id="PF02113">
    <property type="entry name" value="Peptidase_S13"/>
    <property type="match status" value="2"/>
</dbReference>
<sequence>MRRLTFAIFSLLILTATFASAVETVVPSENSALPSKFAFYAKSIKLAGPGLIVIDPSTSTTLFDEASEVPRAPASVFKLVSTFAVLKYVGPDFQFKTKIFTTSSKNTYLLDGDLDPWLTSDIKLAKKNGQKYLPILISKANKVNAKSITIEHTGVFTRDLENLSKYLKARHISAKFRELTPDVAGTHAKTEIATLTSLPVSEMVKFAILWSDNQLADRLGRAAARVKCGTSDQIGIQNTFTAALTAYGINTAGLNVIDGSGLSRENKVSARTIAEVLIQVRNDPLFSPIYEGLPVAGKSGTLKKRFLTTAPNAVGLVHAKTGFINTTVSLAGYVTVGSKEYVFAVIADKLEPKWVARNRARETIDSMLGTIAQPPTP</sequence>
<dbReference type="EMBL" id="CAEZYX010000022">
    <property type="protein sequence ID" value="CAB4738318.1"/>
    <property type="molecule type" value="Genomic_DNA"/>
</dbReference>
<evidence type="ECO:0000313" key="5">
    <source>
        <dbReference type="EMBL" id="CAB4738318.1"/>
    </source>
</evidence>
<dbReference type="GO" id="GO:0006508">
    <property type="term" value="P:proteolysis"/>
    <property type="evidence" value="ECO:0007669"/>
    <property type="project" value="InterPro"/>
</dbReference>
<dbReference type="Gene3D" id="3.40.710.10">
    <property type="entry name" value="DD-peptidase/beta-lactamase superfamily"/>
    <property type="match status" value="2"/>
</dbReference>
<evidence type="ECO:0000313" key="11">
    <source>
        <dbReference type="EMBL" id="CAB5062568.1"/>
    </source>
</evidence>
<evidence type="ECO:0000256" key="2">
    <source>
        <dbReference type="ARBA" id="ARBA00022801"/>
    </source>
</evidence>
<dbReference type="EMBL" id="CAFAAE010000006">
    <property type="protein sequence ID" value="CAB4783448.1"/>
    <property type="molecule type" value="Genomic_DNA"/>
</dbReference>
<evidence type="ECO:0000313" key="7">
    <source>
        <dbReference type="EMBL" id="CAB4799579.1"/>
    </source>
</evidence>
<dbReference type="PRINTS" id="PR00922">
    <property type="entry name" value="DADACBPTASE3"/>
</dbReference>
<dbReference type="AlphaFoldDB" id="A0A6J6SUA4"/>
<dbReference type="SUPFAM" id="SSF56601">
    <property type="entry name" value="beta-lactamase/transpeptidase-like"/>
    <property type="match status" value="1"/>
</dbReference>
<protein>
    <submittedName>
        <fullName evidence="5">Unannotated protein</fullName>
    </submittedName>
</protein>
<dbReference type="EMBL" id="CAFBNI010000010">
    <property type="protein sequence ID" value="CAB4939112.1"/>
    <property type="molecule type" value="Genomic_DNA"/>
</dbReference>
<organism evidence="5">
    <name type="scientific">freshwater metagenome</name>
    <dbReference type="NCBI Taxonomy" id="449393"/>
    <lineage>
        <taxon>unclassified sequences</taxon>
        <taxon>metagenomes</taxon>
        <taxon>ecological metagenomes</taxon>
    </lineage>
</organism>
<evidence type="ECO:0000313" key="6">
    <source>
        <dbReference type="EMBL" id="CAB4783448.1"/>
    </source>
</evidence>
<gene>
    <name evidence="3" type="ORF">UFOPK1791_00346</name>
    <name evidence="4" type="ORF">UFOPK2312_00223</name>
    <name evidence="5" type="ORF">UFOPK2802_00378</name>
    <name evidence="6" type="ORF">UFOPK2982_00083</name>
    <name evidence="7" type="ORF">UFOPK3083_00263</name>
    <name evidence="8" type="ORF">UFOPK3783_00198</name>
    <name evidence="9" type="ORF">UFOPK3948_00183</name>
    <name evidence="10" type="ORF">UFOPK4113_00201</name>
    <name evidence="11" type="ORF">UFOPK4355_00462</name>
</gene>
<dbReference type="PANTHER" id="PTHR30023">
    <property type="entry name" value="D-ALANYL-D-ALANINE CARBOXYPEPTIDASE"/>
    <property type="match status" value="1"/>
</dbReference>
<dbReference type="GO" id="GO:0004185">
    <property type="term" value="F:serine-type carboxypeptidase activity"/>
    <property type="evidence" value="ECO:0007669"/>
    <property type="project" value="InterPro"/>
</dbReference>
<dbReference type="GO" id="GO:0000270">
    <property type="term" value="P:peptidoglycan metabolic process"/>
    <property type="evidence" value="ECO:0007669"/>
    <property type="project" value="TreeGrafter"/>
</dbReference>
<name>A0A6J6SUA4_9ZZZZ</name>
<dbReference type="EMBL" id="CAEZUF010000020">
    <property type="protein sequence ID" value="CAB4587612.1"/>
    <property type="molecule type" value="Genomic_DNA"/>
</dbReference>
<evidence type="ECO:0000313" key="10">
    <source>
        <dbReference type="EMBL" id="CAB5009287.1"/>
    </source>
</evidence>
<dbReference type="InterPro" id="IPR012338">
    <property type="entry name" value="Beta-lactam/transpept-like"/>
</dbReference>
<evidence type="ECO:0000313" key="4">
    <source>
        <dbReference type="EMBL" id="CAB4664758.1"/>
    </source>
</evidence>
<keyword evidence="2" id="KW-0378">Hydrolase</keyword>
<evidence type="ECO:0000256" key="1">
    <source>
        <dbReference type="ARBA" id="ARBA00006096"/>
    </source>
</evidence>
<dbReference type="EMBL" id="CAFBOI010000010">
    <property type="protein sequence ID" value="CAB4971885.1"/>
    <property type="molecule type" value="Genomic_DNA"/>
</dbReference>
<comment type="similarity">
    <text evidence="1">Belongs to the peptidase S13 family.</text>
</comment>
<dbReference type="PANTHER" id="PTHR30023:SF0">
    <property type="entry name" value="PENICILLIN-SENSITIVE CARBOXYPEPTIDASE A"/>
    <property type="match status" value="1"/>
</dbReference>